<organism evidence="2 3">
    <name type="scientific">Hyaloscypha variabilis (strain UAMH 11265 / GT02V1 / F)</name>
    <name type="common">Meliniomyces variabilis</name>
    <dbReference type="NCBI Taxonomy" id="1149755"/>
    <lineage>
        <taxon>Eukaryota</taxon>
        <taxon>Fungi</taxon>
        <taxon>Dikarya</taxon>
        <taxon>Ascomycota</taxon>
        <taxon>Pezizomycotina</taxon>
        <taxon>Leotiomycetes</taxon>
        <taxon>Helotiales</taxon>
        <taxon>Hyaloscyphaceae</taxon>
        <taxon>Hyaloscypha</taxon>
        <taxon>Hyaloscypha variabilis</taxon>
    </lineage>
</organism>
<sequence length="624" mass="71006">MGDTVAHIYQRLADVNEIRLLHLLPGVGEDLIVCQMLHSRFLDKVHYEALSYMWGTQDSPQCIRLNGTIVEVRNNLWQALKHTRHTDTVRIIWVDALCINQHDINERNHQVAQMGRVYESATGVMAWLGLSTDSSDIATRYLSKMAPNFRELGETDKDEWPRGHKTPLPDRHEIVALSSFCNREYWSRLWIIQELVVASKITLYCGIWTCSWPIFTAALRLAEEDEVLNGRRNSTERESAFLSLMQSLPIKLERERNYRQSNSPRPLLQLCIQYESSRCEDRLDKVFGLQAFTLPCCKEAVRIDYASAPSEISRRLLDHHIVVHYHQWRGSELQYAQRLQEVLQITENDLVDQTWAVKLEVSGRLLPHTQYDGLICLSPRILDRITYVSDSLGAWRNQEVKTPITNGPKILQPHIRDCFHSKRRFYSWKSHVRHVYKSSVVPSLHNGDSEVPQPSGHELPNRGVASRAREISMPLRKGFRAYGSVALFEQVLGIASLHVLGSEMSACRLAVDESGRVYFVPSATEVFDLVCYLEGKAGSSILMITRKENSSRPSYQLLGRGVNLFDTLLTHTSLTGHESVPCICSKTTKVGQFADITVSLSLSTIQRLTTPIGPPIVSKTHIVE</sequence>
<keyword evidence="3" id="KW-1185">Reference proteome</keyword>
<protein>
    <submittedName>
        <fullName evidence="2">HET-domain-containing protein</fullName>
    </submittedName>
</protein>
<dbReference type="Pfam" id="PF06985">
    <property type="entry name" value="HET"/>
    <property type="match status" value="1"/>
</dbReference>
<evidence type="ECO:0000313" key="3">
    <source>
        <dbReference type="Proteomes" id="UP000235786"/>
    </source>
</evidence>
<proteinExistence type="predicted"/>
<name>A0A2J6RR01_HYAVF</name>
<dbReference type="AlphaFoldDB" id="A0A2J6RR01"/>
<dbReference type="OrthoDB" id="3553147at2759"/>
<reference evidence="2 3" key="1">
    <citation type="submission" date="2016-04" db="EMBL/GenBank/DDBJ databases">
        <title>A degradative enzymes factory behind the ericoid mycorrhizal symbiosis.</title>
        <authorList>
            <consortium name="DOE Joint Genome Institute"/>
            <person name="Martino E."/>
            <person name="Morin E."/>
            <person name="Grelet G."/>
            <person name="Kuo A."/>
            <person name="Kohler A."/>
            <person name="Daghino S."/>
            <person name="Barry K."/>
            <person name="Choi C."/>
            <person name="Cichocki N."/>
            <person name="Clum A."/>
            <person name="Copeland A."/>
            <person name="Hainaut M."/>
            <person name="Haridas S."/>
            <person name="Labutti K."/>
            <person name="Lindquist E."/>
            <person name="Lipzen A."/>
            <person name="Khouja H.-R."/>
            <person name="Murat C."/>
            <person name="Ohm R."/>
            <person name="Olson A."/>
            <person name="Spatafora J."/>
            <person name="Veneault-Fourrey C."/>
            <person name="Henrissat B."/>
            <person name="Grigoriev I."/>
            <person name="Martin F."/>
            <person name="Perotto S."/>
        </authorList>
    </citation>
    <scope>NUCLEOTIDE SEQUENCE [LARGE SCALE GENOMIC DNA]</scope>
    <source>
        <strain evidence="2 3">F</strain>
    </source>
</reference>
<feature type="domain" description="Heterokaryon incompatibility" evidence="1">
    <location>
        <begin position="47"/>
        <end position="194"/>
    </location>
</feature>
<dbReference type="STRING" id="1149755.A0A2J6RR01"/>
<dbReference type="InterPro" id="IPR010730">
    <property type="entry name" value="HET"/>
</dbReference>
<gene>
    <name evidence="2" type="ORF">L207DRAFT_512359</name>
</gene>
<dbReference type="InterPro" id="IPR052895">
    <property type="entry name" value="HetReg/Transcr_Mod"/>
</dbReference>
<dbReference type="EMBL" id="KZ613945">
    <property type="protein sequence ID" value="PMD40946.1"/>
    <property type="molecule type" value="Genomic_DNA"/>
</dbReference>
<dbReference type="Proteomes" id="UP000235786">
    <property type="component" value="Unassembled WGS sequence"/>
</dbReference>
<accession>A0A2J6RR01</accession>
<evidence type="ECO:0000313" key="2">
    <source>
        <dbReference type="EMBL" id="PMD40946.1"/>
    </source>
</evidence>
<dbReference type="PANTHER" id="PTHR24148:SF73">
    <property type="entry name" value="HET DOMAIN PROTEIN (AFU_ORTHOLOGUE AFUA_8G01020)"/>
    <property type="match status" value="1"/>
</dbReference>
<dbReference type="PANTHER" id="PTHR24148">
    <property type="entry name" value="ANKYRIN REPEAT DOMAIN-CONTAINING PROTEIN 39 HOMOLOG-RELATED"/>
    <property type="match status" value="1"/>
</dbReference>
<evidence type="ECO:0000259" key="1">
    <source>
        <dbReference type="Pfam" id="PF06985"/>
    </source>
</evidence>